<evidence type="ECO:0000313" key="10">
    <source>
        <dbReference type="Proteomes" id="UP000019247"/>
    </source>
</evidence>
<dbReference type="RefSeq" id="WP_033614685.1">
    <property type="nucleotide sequence ID" value="NZ_KK036528.1"/>
</dbReference>
<protein>
    <submittedName>
        <fullName evidence="9">Cytochrome O ubiquinol oxidase</fullName>
    </submittedName>
</protein>
<feature type="domain" description="VTT" evidence="8">
    <location>
        <begin position="46"/>
        <end position="173"/>
    </location>
</feature>
<proteinExistence type="inferred from homology"/>
<reference evidence="9 10" key="1">
    <citation type="journal article" date="2014" name="Genome Announc.">
        <title>Genome Sequence of Lactobacillus fabifermentans Strain T30PCM01, Isolated from Fermenting Grape Marc.</title>
        <authorList>
            <person name="Treu L."/>
            <person name="Vendramin V."/>
            <person name="Bovo B."/>
            <person name="Giacomini A."/>
            <person name="Corich V."/>
            <person name="Campanaro S."/>
        </authorList>
    </citation>
    <scope>NUCLEOTIDE SEQUENCE [LARGE SCALE GENOMIC DNA]</scope>
    <source>
        <strain evidence="9 10">T30PCM01</strain>
    </source>
</reference>
<comment type="caution">
    <text evidence="9">The sequence shown here is derived from an EMBL/GenBank/DDBJ whole genome shotgun (WGS) entry which is preliminary data.</text>
</comment>
<evidence type="ECO:0000256" key="1">
    <source>
        <dbReference type="ARBA" id="ARBA00004651"/>
    </source>
</evidence>
<dbReference type="EMBL" id="AWWK01000081">
    <property type="protein sequence ID" value="ETY72807.1"/>
    <property type="molecule type" value="Genomic_DNA"/>
</dbReference>
<evidence type="ECO:0000256" key="2">
    <source>
        <dbReference type="ARBA" id="ARBA00010792"/>
    </source>
</evidence>
<dbReference type="eggNOG" id="COG0586">
    <property type="taxonomic scope" value="Bacteria"/>
</dbReference>
<dbReference type="STRING" id="1400520.LFAB_15660"/>
<gene>
    <name evidence="9" type="ORF">LFAB_15660</name>
</gene>
<keyword evidence="5 7" id="KW-1133">Transmembrane helix</keyword>
<evidence type="ECO:0000256" key="5">
    <source>
        <dbReference type="ARBA" id="ARBA00022989"/>
    </source>
</evidence>
<comment type="similarity">
    <text evidence="2 7">Belongs to the DedA family.</text>
</comment>
<dbReference type="InterPro" id="IPR032818">
    <property type="entry name" value="DedA-like"/>
</dbReference>
<keyword evidence="3 7" id="KW-1003">Cell membrane</keyword>
<sequence length="212" mass="23412">MTIFLAGLLHVNILMPHLIAIFGNWIYVGLFILIFMETGLVVLPFLPGDSILFLCGSLAALGGGLHIGWLAVSLSLAAVLGDWCNFELGKHFGYRRPHAAWLQKVLAPHRLQKAQHFFQAHGPAAIFYGRFVPLVRTLVPFTAGMSRMQYRTFAKFNIIGGLVWIALTLGGGYVLGGIPLIQQHFELMLLAMVGLTLIPVMLKLRRRPAAIK</sequence>
<name>W6T4D0_9LACO</name>
<dbReference type="PANTHER" id="PTHR30353">
    <property type="entry name" value="INNER MEMBRANE PROTEIN DEDA-RELATED"/>
    <property type="match status" value="1"/>
</dbReference>
<dbReference type="Pfam" id="PF09335">
    <property type="entry name" value="VTT_dom"/>
    <property type="match status" value="1"/>
</dbReference>
<comment type="subcellular location">
    <subcellularLocation>
        <location evidence="1 7">Cell membrane</location>
        <topology evidence="1 7">Multi-pass membrane protein</topology>
    </subcellularLocation>
</comment>
<feature type="transmembrane region" description="Helical" evidence="7">
    <location>
        <begin position="187"/>
        <end position="204"/>
    </location>
</feature>
<evidence type="ECO:0000256" key="6">
    <source>
        <dbReference type="ARBA" id="ARBA00023136"/>
    </source>
</evidence>
<evidence type="ECO:0000256" key="7">
    <source>
        <dbReference type="RuleBase" id="RU367016"/>
    </source>
</evidence>
<evidence type="ECO:0000256" key="4">
    <source>
        <dbReference type="ARBA" id="ARBA00022692"/>
    </source>
</evidence>
<dbReference type="PATRIC" id="fig|1400520.3.peg.3072"/>
<dbReference type="HOGENOM" id="CLU_044208_6_1_9"/>
<evidence type="ECO:0000256" key="3">
    <source>
        <dbReference type="ARBA" id="ARBA00022475"/>
    </source>
</evidence>
<feature type="transmembrane region" description="Helical" evidence="7">
    <location>
        <begin position="156"/>
        <end position="181"/>
    </location>
</feature>
<feature type="transmembrane region" description="Helical" evidence="7">
    <location>
        <begin position="42"/>
        <end position="61"/>
    </location>
</feature>
<organism evidence="9 10">
    <name type="scientific">Lactiplantibacillus fabifermentans T30PCM01</name>
    <dbReference type="NCBI Taxonomy" id="1400520"/>
    <lineage>
        <taxon>Bacteria</taxon>
        <taxon>Bacillati</taxon>
        <taxon>Bacillota</taxon>
        <taxon>Bacilli</taxon>
        <taxon>Lactobacillales</taxon>
        <taxon>Lactobacillaceae</taxon>
        <taxon>Lactiplantibacillus</taxon>
    </lineage>
</organism>
<evidence type="ECO:0000313" key="9">
    <source>
        <dbReference type="EMBL" id="ETY72807.1"/>
    </source>
</evidence>
<dbReference type="GO" id="GO:0005886">
    <property type="term" value="C:plasma membrane"/>
    <property type="evidence" value="ECO:0007669"/>
    <property type="project" value="UniProtKB-SubCell"/>
</dbReference>
<dbReference type="Proteomes" id="UP000019247">
    <property type="component" value="Unassembled WGS sequence"/>
</dbReference>
<keyword evidence="4 7" id="KW-0812">Transmembrane</keyword>
<keyword evidence="6 7" id="KW-0472">Membrane</keyword>
<dbReference type="OrthoDB" id="9813426at2"/>
<evidence type="ECO:0000259" key="8">
    <source>
        <dbReference type="Pfam" id="PF09335"/>
    </source>
</evidence>
<dbReference type="InterPro" id="IPR032816">
    <property type="entry name" value="VTT_dom"/>
</dbReference>
<dbReference type="PANTHER" id="PTHR30353:SF0">
    <property type="entry name" value="TRANSMEMBRANE PROTEIN"/>
    <property type="match status" value="1"/>
</dbReference>
<dbReference type="AlphaFoldDB" id="W6T4D0"/>
<accession>W6T4D0</accession>
<feature type="transmembrane region" description="Helical" evidence="7">
    <location>
        <begin position="14"/>
        <end position="35"/>
    </location>
</feature>